<name>A0A1Y2IAM5_TRAC3</name>
<protein>
    <recommendedName>
        <fullName evidence="3">F-box domain-containing protein</fullName>
    </recommendedName>
</protein>
<evidence type="ECO:0000313" key="2">
    <source>
        <dbReference type="Proteomes" id="UP000193067"/>
    </source>
</evidence>
<sequence>SDMLGNDPDHGGPKPAVRERFRQLGIALAGMTHLTSLSVTVRSRQELDELLTLLEDSDSDAGKANGKGLYGALRSLTLDVPVSLLNSEAADRLRVGLLRMTHVRTLCLLDTSDLLYGARPDLASAFTAMPAIRSLYMTSVIYGDSEEIRKLKTLRSRLVSADLSFLPPMRHLAVTTVPEPPPDLHPIEILSHSRETLRELRSTEWYTRPDVLPDPSIVYPKMRRLSLCYAGLPLTMAYIRAYPNLAYLGYSTREGQSPSHDSLSVQMYDERHRMNVAAQILSGRTWAYLEEFRGTLTDLYMLGLTCPIDQIHLYLERDELGYQFDPVLSHARPRYLKLSQDKPGTLMSNLDFPQHLLDAVPEVAREVFDALRGDGGSRLECLDMNLDLDYIAQGVIYVDVPAVMVRPIHLYANPRPQAMVTLSTGGPRGVALQLALARPQGRHLTDVC</sequence>
<proteinExistence type="predicted"/>
<dbReference type="OrthoDB" id="2757830at2759"/>
<dbReference type="AlphaFoldDB" id="A0A1Y2IAM5"/>
<accession>A0A1Y2IAM5</accession>
<organism evidence="1 2">
    <name type="scientific">Trametes coccinea (strain BRFM310)</name>
    <name type="common">Pycnoporus coccineus</name>
    <dbReference type="NCBI Taxonomy" id="1353009"/>
    <lineage>
        <taxon>Eukaryota</taxon>
        <taxon>Fungi</taxon>
        <taxon>Dikarya</taxon>
        <taxon>Basidiomycota</taxon>
        <taxon>Agaricomycotina</taxon>
        <taxon>Agaricomycetes</taxon>
        <taxon>Polyporales</taxon>
        <taxon>Polyporaceae</taxon>
        <taxon>Trametes</taxon>
    </lineage>
</organism>
<dbReference type="Proteomes" id="UP000193067">
    <property type="component" value="Unassembled WGS sequence"/>
</dbReference>
<keyword evidence="2" id="KW-1185">Reference proteome</keyword>
<evidence type="ECO:0008006" key="3">
    <source>
        <dbReference type="Google" id="ProtNLM"/>
    </source>
</evidence>
<evidence type="ECO:0000313" key="1">
    <source>
        <dbReference type="EMBL" id="OSC97743.1"/>
    </source>
</evidence>
<feature type="non-terminal residue" evidence="1">
    <location>
        <position position="1"/>
    </location>
</feature>
<reference evidence="1 2" key="1">
    <citation type="journal article" date="2015" name="Biotechnol. Biofuels">
        <title>Enhanced degradation of softwood versus hardwood by the white-rot fungus Pycnoporus coccineus.</title>
        <authorList>
            <person name="Couturier M."/>
            <person name="Navarro D."/>
            <person name="Chevret D."/>
            <person name="Henrissat B."/>
            <person name="Piumi F."/>
            <person name="Ruiz-Duenas F.J."/>
            <person name="Martinez A.T."/>
            <person name="Grigoriev I.V."/>
            <person name="Riley R."/>
            <person name="Lipzen A."/>
            <person name="Berrin J.G."/>
            <person name="Master E.R."/>
            <person name="Rosso M.N."/>
        </authorList>
    </citation>
    <scope>NUCLEOTIDE SEQUENCE [LARGE SCALE GENOMIC DNA]</scope>
    <source>
        <strain evidence="1 2">BRFM310</strain>
    </source>
</reference>
<gene>
    <name evidence="1" type="ORF">PYCCODRAFT_1439987</name>
</gene>
<feature type="non-terminal residue" evidence="1">
    <location>
        <position position="448"/>
    </location>
</feature>
<dbReference type="EMBL" id="KZ084147">
    <property type="protein sequence ID" value="OSC97743.1"/>
    <property type="molecule type" value="Genomic_DNA"/>
</dbReference>